<dbReference type="InterPro" id="IPR028082">
    <property type="entry name" value="Peripla_BP_I"/>
</dbReference>
<dbReference type="PROSITE" id="PS51257">
    <property type="entry name" value="PROKAR_LIPOPROTEIN"/>
    <property type="match status" value="1"/>
</dbReference>
<organism evidence="6 7">
    <name type="scientific">Nocardioides conyzicola</name>
    <dbReference type="NCBI Taxonomy" id="1651781"/>
    <lineage>
        <taxon>Bacteria</taxon>
        <taxon>Bacillati</taxon>
        <taxon>Actinomycetota</taxon>
        <taxon>Actinomycetes</taxon>
        <taxon>Propionibacteriales</taxon>
        <taxon>Nocardioidaceae</taxon>
        <taxon>Nocardioides</taxon>
    </lineage>
</organism>
<evidence type="ECO:0000259" key="5">
    <source>
        <dbReference type="Pfam" id="PF13407"/>
    </source>
</evidence>
<protein>
    <submittedName>
        <fullName evidence="6">Substrate-binding domain-containing protein</fullName>
    </submittedName>
</protein>
<dbReference type="Pfam" id="PF13407">
    <property type="entry name" value="Peripla_BP_4"/>
    <property type="match status" value="1"/>
</dbReference>
<dbReference type="InterPro" id="IPR050555">
    <property type="entry name" value="Bact_Solute-Bind_Prot2"/>
</dbReference>
<comment type="subcellular location">
    <subcellularLocation>
        <location evidence="1">Cell envelope</location>
    </subcellularLocation>
</comment>
<dbReference type="Proteomes" id="UP001499974">
    <property type="component" value="Unassembled WGS sequence"/>
</dbReference>
<dbReference type="Gene3D" id="3.40.50.2300">
    <property type="match status" value="2"/>
</dbReference>
<evidence type="ECO:0000256" key="1">
    <source>
        <dbReference type="ARBA" id="ARBA00004196"/>
    </source>
</evidence>
<evidence type="ECO:0000256" key="3">
    <source>
        <dbReference type="SAM" id="MobiDB-lite"/>
    </source>
</evidence>
<evidence type="ECO:0000256" key="4">
    <source>
        <dbReference type="SAM" id="SignalP"/>
    </source>
</evidence>
<reference evidence="7" key="1">
    <citation type="journal article" date="2019" name="Int. J. Syst. Evol. Microbiol.">
        <title>The Global Catalogue of Microorganisms (GCM) 10K type strain sequencing project: providing services to taxonomists for standard genome sequencing and annotation.</title>
        <authorList>
            <consortium name="The Broad Institute Genomics Platform"/>
            <consortium name="The Broad Institute Genome Sequencing Center for Infectious Disease"/>
            <person name="Wu L."/>
            <person name="Ma J."/>
        </authorList>
    </citation>
    <scope>NUCLEOTIDE SEQUENCE [LARGE SCALE GENOMIC DNA]</scope>
    <source>
        <strain evidence="7">JCM 18531</strain>
    </source>
</reference>
<feature type="domain" description="Periplasmic binding protein" evidence="5">
    <location>
        <begin position="51"/>
        <end position="309"/>
    </location>
</feature>
<evidence type="ECO:0000313" key="7">
    <source>
        <dbReference type="Proteomes" id="UP001499974"/>
    </source>
</evidence>
<evidence type="ECO:0000313" key="6">
    <source>
        <dbReference type="EMBL" id="GAA4714198.1"/>
    </source>
</evidence>
<feature type="chain" id="PRO_5047360306" evidence="4">
    <location>
        <begin position="25"/>
        <end position="371"/>
    </location>
</feature>
<proteinExistence type="predicted"/>
<feature type="signal peptide" evidence="4">
    <location>
        <begin position="1"/>
        <end position="24"/>
    </location>
</feature>
<dbReference type="SUPFAM" id="SSF53822">
    <property type="entry name" value="Periplasmic binding protein-like I"/>
    <property type="match status" value="1"/>
</dbReference>
<keyword evidence="7" id="KW-1185">Reference proteome</keyword>
<sequence length="371" mass="37561">MVRNKGARIASLAAVGVLAFGGLAACGSSDSDGGSDGGGSGGGGKATGKVGVILPDSKSSVRWETQDRPNLEAAFKAAGLESDIQNAEGSPDTFGQLCDQMITEGVKVLIETDLDPDSGKACIDKAKNAGIAVIDYDRLTLGGGADYYVSFDNVKVGALQGQGLIDALKAAGKDKGNIAFINGAATDNNATLFKQGYEQVIKDDGSYTVVGDQTGDWDPDTAGKVFDQFYAAHPDLVGLITANDGMAGGVLAREKAAGVEGKILVTGQDATSEGLANVLQGYQAGTVFKDTSVEAKAAADLAIAIIKGDDPSSIATGSVNDSKLGKDVPSVLATPVWITADTVKDVVAAGQATAADICKGIADLCKKYGVA</sequence>
<feature type="region of interest" description="Disordered" evidence="3">
    <location>
        <begin position="30"/>
        <end position="49"/>
    </location>
</feature>
<evidence type="ECO:0000256" key="2">
    <source>
        <dbReference type="ARBA" id="ARBA00022729"/>
    </source>
</evidence>
<dbReference type="PANTHER" id="PTHR30036:SF1">
    <property type="entry name" value="D-XYLOSE-BINDING PERIPLASMIC PROTEIN"/>
    <property type="match status" value="1"/>
</dbReference>
<comment type="caution">
    <text evidence="6">The sequence shown here is derived from an EMBL/GenBank/DDBJ whole genome shotgun (WGS) entry which is preliminary data.</text>
</comment>
<name>A0ABP8XW78_9ACTN</name>
<keyword evidence="2 4" id="KW-0732">Signal</keyword>
<dbReference type="InterPro" id="IPR025997">
    <property type="entry name" value="SBP_2_dom"/>
</dbReference>
<gene>
    <name evidence="6" type="ORF">GCM10023349_36720</name>
</gene>
<feature type="compositionally biased region" description="Gly residues" evidence="3">
    <location>
        <begin position="34"/>
        <end position="46"/>
    </location>
</feature>
<accession>A0ABP8XW78</accession>
<dbReference type="EMBL" id="BAABKM010000003">
    <property type="protein sequence ID" value="GAA4714198.1"/>
    <property type="molecule type" value="Genomic_DNA"/>
</dbReference>
<dbReference type="PANTHER" id="PTHR30036">
    <property type="entry name" value="D-XYLOSE-BINDING PERIPLASMIC PROTEIN"/>
    <property type="match status" value="1"/>
</dbReference>